<dbReference type="InterPro" id="IPR008567">
    <property type="entry name" value="BKACE"/>
</dbReference>
<evidence type="ECO:0000256" key="3">
    <source>
        <dbReference type="ARBA" id="ARBA00022723"/>
    </source>
</evidence>
<dbReference type="AlphaFoldDB" id="A0AAW9QFM9"/>
<reference evidence="5 6" key="1">
    <citation type="submission" date="2024-02" db="EMBL/GenBank/DDBJ databases">
        <title>Genome sequence of Aquincola sp. MAHUQ-54.</title>
        <authorList>
            <person name="Huq M.A."/>
        </authorList>
    </citation>
    <scope>NUCLEOTIDE SEQUENCE [LARGE SCALE GENOMIC DNA]</scope>
    <source>
        <strain evidence="5 6">MAHUQ-54</strain>
    </source>
</reference>
<protein>
    <submittedName>
        <fullName evidence="5">3-keto-5-aminohexanoate cleavage protein</fullName>
    </submittedName>
</protein>
<dbReference type="GO" id="GO:0043720">
    <property type="term" value="F:3-keto-5-aminohexanoate cleavage activity"/>
    <property type="evidence" value="ECO:0007669"/>
    <property type="project" value="InterPro"/>
</dbReference>
<keyword evidence="2" id="KW-0808">Transferase</keyword>
<keyword evidence="3" id="KW-0479">Metal-binding</keyword>
<evidence type="ECO:0000256" key="4">
    <source>
        <dbReference type="ARBA" id="ARBA00022833"/>
    </source>
</evidence>
<accession>A0AAW9QFM9</accession>
<organism evidence="5 6">
    <name type="scientific">Aquincola agrisoli</name>
    <dbReference type="NCBI Taxonomy" id="3119538"/>
    <lineage>
        <taxon>Bacteria</taxon>
        <taxon>Pseudomonadati</taxon>
        <taxon>Pseudomonadota</taxon>
        <taxon>Betaproteobacteria</taxon>
        <taxon>Burkholderiales</taxon>
        <taxon>Sphaerotilaceae</taxon>
        <taxon>Aquincola</taxon>
    </lineage>
</organism>
<dbReference type="InterPro" id="IPR013785">
    <property type="entry name" value="Aldolase_TIM"/>
</dbReference>
<evidence type="ECO:0000313" key="6">
    <source>
        <dbReference type="Proteomes" id="UP001336250"/>
    </source>
</evidence>
<proteinExistence type="predicted"/>
<gene>
    <name evidence="5" type="ORF">V4F39_19610</name>
</gene>
<name>A0AAW9QFM9_9BURK</name>
<comment type="cofactor">
    <cofactor evidence="1">
        <name>Zn(2+)</name>
        <dbReference type="ChEBI" id="CHEBI:29105"/>
    </cofactor>
</comment>
<dbReference type="RefSeq" id="WP_332291511.1">
    <property type="nucleotide sequence ID" value="NZ_JAZIBG010000036.1"/>
</dbReference>
<comment type="caution">
    <text evidence="5">The sequence shown here is derived from an EMBL/GenBank/DDBJ whole genome shotgun (WGS) entry which is preliminary data.</text>
</comment>
<evidence type="ECO:0000256" key="2">
    <source>
        <dbReference type="ARBA" id="ARBA00022679"/>
    </source>
</evidence>
<dbReference type="Pfam" id="PF05853">
    <property type="entry name" value="BKACE"/>
    <property type="match status" value="1"/>
</dbReference>
<dbReference type="GO" id="GO:0046872">
    <property type="term" value="F:metal ion binding"/>
    <property type="evidence" value="ECO:0007669"/>
    <property type="project" value="UniProtKB-KW"/>
</dbReference>
<evidence type="ECO:0000313" key="5">
    <source>
        <dbReference type="EMBL" id="MEF7616131.1"/>
    </source>
</evidence>
<keyword evidence="4" id="KW-0862">Zinc</keyword>
<evidence type="ECO:0000256" key="1">
    <source>
        <dbReference type="ARBA" id="ARBA00001947"/>
    </source>
</evidence>
<keyword evidence="6" id="KW-1185">Reference proteome</keyword>
<sequence>MDQPTILTCAVTGNLTRPEQTPHLPVTPNEIAEQSLAAAEAGAAAVHIHVRDPATGAPSMALDLYGQVIEQIRRHDRQVIVNLTTGPGGRFVPDADNPRVAGPGTTLLPPEQRVAHIAEFRPDICSLDLNTMNSGDQVVINTPRNVARMAQVIRDAGCTPELECFDSGDLVLARKLIDDGVLQGPGLYTLVLGVRYALPFSPEAIAFARTLLPAGAQWSAFAIGRHAFPAVAQAFLMGGNVRIGLEDTIYLDRGVLARSNAELVRKARRIVEDLGGRLATAAEARSTWRLRPAVH</sequence>
<dbReference type="PANTHER" id="PTHR37418">
    <property type="entry name" value="3-KETO-5-AMINOHEXANOATE CLEAVAGE ENZYME-RELATED"/>
    <property type="match status" value="1"/>
</dbReference>
<dbReference type="EMBL" id="JAZIBG010000036">
    <property type="protein sequence ID" value="MEF7616131.1"/>
    <property type="molecule type" value="Genomic_DNA"/>
</dbReference>
<dbReference type="Gene3D" id="3.20.20.70">
    <property type="entry name" value="Aldolase class I"/>
    <property type="match status" value="1"/>
</dbReference>
<dbReference type="PANTHER" id="PTHR37418:SF2">
    <property type="entry name" value="3-KETO-5-AMINOHEXANOATE CLEAVAGE ENZYME"/>
    <property type="match status" value="1"/>
</dbReference>
<dbReference type="Proteomes" id="UP001336250">
    <property type="component" value="Unassembled WGS sequence"/>
</dbReference>